<dbReference type="AlphaFoldDB" id="A0A814WH94"/>
<comment type="function">
    <text evidence="1">Destroys radicals which are normally produced within the cells and which are toxic to biological systems.</text>
</comment>
<gene>
    <name evidence="5" type="ORF">RFH988_LOCUS24612</name>
    <name evidence="4" type="ORF">SEV965_LOCUS20174</name>
</gene>
<dbReference type="InterPro" id="IPR018152">
    <property type="entry name" value="SOD_Cu/Zn_BS"/>
</dbReference>
<dbReference type="EC" id="1.15.1.1" evidence="1"/>
<comment type="cofactor">
    <cofactor evidence="1">
        <name>Zn(2+)</name>
        <dbReference type="ChEBI" id="CHEBI:29105"/>
    </cofactor>
    <text evidence="1">Binds 1 zinc ion per subunit.</text>
</comment>
<dbReference type="Gene3D" id="2.60.40.200">
    <property type="entry name" value="Superoxide dismutase, copper/zinc binding domain"/>
    <property type="match status" value="1"/>
</dbReference>
<keyword evidence="2" id="KW-1133">Transmembrane helix</keyword>
<comment type="cofactor">
    <cofactor evidence="1">
        <name>Cu cation</name>
        <dbReference type="ChEBI" id="CHEBI:23378"/>
    </cofactor>
    <text evidence="1">Binds 1 copper ion per subunit.</text>
</comment>
<dbReference type="PRINTS" id="PR00068">
    <property type="entry name" value="CUZNDISMTASE"/>
</dbReference>
<evidence type="ECO:0000313" key="5">
    <source>
        <dbReference type="EMBL" id="CAF1201252.1"/>
    </source>
</evidence>
<evidence type="ECO:0000256" key="2">
    <source>
        <dbReference type="SAM" id="Phobius"/>
    </source>
</evidence>
<dbReference type="Proteomes" id="UP000663889">
    <property type="component" value="Unassembled WGS sequence"/>
</dbReference>
<organism evidence="5 6">
    <name type="scientific">Rotaria sordida</name>
    <dbReference type="NCBI Taxonomy" id="392033"/>
    <lineage>
        <taxon>Eukaryota</taxon>
        <taxon>Metazoa</taxon>
        <taxon>Spiralia</taxon>
        <taxon>Gnathifera</taxon>
        <taxon>Rotifera</taxon>
        <taxon>Eurotatoria</taxon>
        <taxon>Bdelloidea</taxon>
        <taxon>Philodinida</taxon>
        <taxon>Philodinidae</taxon>
        <taxon>Rotaria</taxon>
    </lineage>
</organism>
<protein>
    <recommendedName>
        <fullName evidence="1">Superoxide dismutase [Cu-Zn]</fullName>
        <ecNumber evidence="1">1.15.1.1</ecNumber>
    </recommendedName>
</protein>
<comment type="similarity">
    <text evidence="1">Belongs to the Cu-Zn superoxide dismutase family.</text>
</comment>
<dbReference type="PANTHER" id="PTHR10003">
    <property type="entry name" value="SUPEROXIDE DISMUTASE CU-ZN -RELATED"/>
    <property type="match status" value="1"/>
</dbReference>
<dbReference type="GO" id="GO:0004784">
    <property type="term" value="F:superoxide dismutase activity"/>
    <property type="evidence" value="ECO:0007669"/>
    <property type="project" value="UniProtKB-EC"/>
</dbReference>
<accession>A0A814WH94</accession>
<dbReference type="Pfam" id="PF00080">
    <property type="entry name" value="Sod_Cu"/>
    <property type="match status" value="1"/>
</dbReference>
<feature type="transmembrane region" description="Helical" evidence="2">
    <location>
        <begin position="168"/>
        <end position="186"/>
    </location>
</feature>
<reference evidence="5" key="1">
    <citation type="submission" date="2021-02" db="EMBL/GenBank/DDBJ databases">
        <authorList>
            <person name="Nowell W R."/>
        </authorList>
    </citation>
    <scope>NUCLEOTIDE SEQUENCE</scope>
</reference>
<dbReference type="InterPro" id="IPR001424">
    <property type="entry name" value="SOD_Cu_Zn_dom"/>
</dbReference>
<keyword evidence="1" id="KW-0186">Copper</keyword>
<dbReference type="OrthoDB" id="2015551at2759"/>
<dbReference type="InterPro" id="IPR024134">
    <property type="entry name" value="SOD_Cu/Zn_/chaperone"/>
</dbReference>
<dbReference type="EMBL" id="CAJNOU010001296">
    <property type="protein sequence ID" value="CAF1183343.1"/>
    <property type="molecule type" value="Genomic_DNA"/>
</dbReference>
<keyword evidence="2" id="KW-0812">Transmembrane</keyword>
<evidence type="ECO:0000256" key="1">
    <source>
        <dbReference type="RuleBase" id="RU000393"/>
    </source>
</evidence>
<dbReference type="GO" id="GO:0005507">
    <property type="term" value="F:copper ion binding"/>
    <property type="evidence" value="ECO:0007669"/>
    <property type="project" value="InterPro"/>
</dbReference>
<evidence type="ECO:0000313" key="6">
    <source>
        <dbReference type="Proteomes" id="UP000663882"/>
    </source>
</evidence>
<dbReference type="EMBL" id="CAJNOO010001808">
    <property type="protein sequence ID" value="CAF1201252.1"/>
    <property type="molecule type" value="Genomic_DNA"/>
</dbReference>
<keyword evidence="1" id="KW-0560">Oxidoreductase</keyword>
<sequence>MNATADVKYDLNTTSIGVLIFTQDNADSPVKITGTLTGLYSNASLGFHIHQSSLTGNIPNCTAAGAHFNPYNVGHGARNGTICTRHVGDLGNIQTDENGTITIDISDSIIQLYNNTARSIINLPVVVHTQMDDLGTGTSPNSTTTGNAGGRIACGNIELRMNPSDGSILHPTFLMVSITCLFPLLFSML</sequence>
<dbReference type="PROSITE" id="PS00332">
    <property type="entry name" value="SOD_CU_ZN_2"/>
    <property type="match status" value="1"/>
</dbReference>
<comment type="catalytic activity">
    <reaction evidence="1">
        <text>2 superoxide + 2 H(+) = H2O2 + O2</text>
        <dbReference type="Rhea" id="RHEA:20696"/>
        <dbReference type="ChEBI" id="CHEBI:15378"/>
        <dbReference type="ChEBI" id="CHEBI:15379"/>
        <dbReference type="ChEBI" id="CHEBI:16240"/>
        <dbReference type="ChEBI" id="CHEBI:18421"/>
        <dbReference type="EC" id="1.15.1.1"/>
    </reaction>
</comment>
<evidence type="ECO:0000313" key="4">
    <source>
        <dbReference type="EMBL" id="CAF1183343.1"/>
    </source>
</evidence>
<dbReference type="SUPFAM" id="SSF49329">
    <property type="entry name" value="Cu,Zn superoxide dismutase-like"/>
    <property type="match status" value="1"/>
</dbReference>
<proteinExistence type="inferred from homology"/>
<name>A0A814WH94_9BILA</name>
<feature type="domain" description="Superoxide dismutase copper/zinc binding" evidence="3">
    <location>
        <begin position="17"/>
        <end position="157"/>
    </location>
</feature>
<dbReference type="InterPro" id="IPR036423">
    <property type="entry name" value="SOD-like_Cu/Zn_dom_sf"/>
</dbReference>
<keyword evidence="1" id="KW-0862">Zinc</keyword>
<dbReference type="CDD" id="cd00305">
    <property type="entry name" value="Cu-Zn_Superoxide_Dismutase"/>
    <property type="match status" value="1"/>
</dbReference>
<keyword evidence="1" id="KW-0479">Metal-binding</keyword>
<dbReference type="Proteomes" id="UP000663882">
    <property type="component" value="Unassembled WGS sequence"/>
</dbReference>
<evidence type="ECO:0000259" key="3">
    <source>
        <dbReference type="Pfam" id="PF00080"/>
    </source>
</evidence>
<comment type="caution">
    <text evidence="5">The sequence shown here is derived from an EMBL/GenBank/DDBJ whole genome shotgun (WGS) entry which is preliminary data.</text>
</comment>
<keyword evidence="2" id="KW-0472">Membrane</keyword>